<feature type="transmembrane region" description="Helical" evidence="1">
    <location>
        <begin position="122"/>
        <end position="141"/>
    </location>
</feature>
<dbReference type="Proteomes" id="UP000008495">
    <property type="component" value="Unassembled WGS sequence"/>
</dbReference>
<keyword evidence="1" id="KW-1133">Transmembrane helix</keyword>
<feature type="transmembrane region" description="Helical" evidence="1">
    <location>
        <begin position="161"/>
        <end position="189"/>
    </location>
</feature>
<dbReference type="Pfam" id="PF09605">
    <property type="entry name" value="Trep_Strep"/>
    <property type="match status" value="1"/>
</dbReference>
<keyword evidence="1" id="KW-0472">Membrane</keyword>
<proteinExistence type="predicted"/>
<evidence type="ECO:0000256" key="1">
    <source>
        <dbReference type="SAM" id="Phobius"/>
    </source>
</evidence>
<sequence>MASDTAVRHTSRTLNGRDLINVGIFTAVYFVVMFGCGTLGFLSPLFSGVGFILGILANGVVIALYLSRVPKVGALTILGLIVGTLMVVTGHPWLGMIITPVLGLIGDLVARSGGHRDPRLNTLAYAVLSLWYLGPLLPLVYDSVGYRKYLVEAMNESYAEAWTTVFGPAALPFWALGFFVSGLAGGWFGHNVLKRQFRRAGVA</sequence>
<reference evidence="2 3" key="1">
    <citation type="submission" date="2012-08" db="EMBL/GenBank/DDBJ databases">
        <title>Whole genome shotgun sequence of Austwickia chelonae NBRC 105200.</title>
        <authorList>
            <person name="Yoshida I."/>
            <person name="Hosoyama A."/>
            <person name="Tsuchikane K."/>
            <person name="Katsumata H."/>
            <person name="Ando Y."/>
            <person name="Ohji S."/>
            <person name="Hamada M."/>
            <person name="Tamura T."/>
            <person name="Yamazoe A."/>
            <person name="Yamazaki S."/>
            <person name="Fujita N."/>
        </authorList>
    </citation>
    <scope>NUCLEOTIDE SEQUENCE [LARGE SCALE GENOMIC DNA]</scope>
    <source>
        <strain evidence="2 3">NBRC 105200</strain>
    </source>
</reference>
<organism evidence="2 3">
    <name type="scientific">Austwickia chelonae NBRC 105200</name>
    <dbReference type="NCBI Taxonomy" id="1184607"/>
    <lineage>
        <taxon>Bacteria</taxon>
        <taxon>Bacillati</taxon>
        <taxon>Actinomycetota</taxon>
        <taxon>Actinomycetes</taxon>
        <taxon>Micrococcales</taxon>
        <taxon>Dermatophilaceae</taxon>
        <taxon>Austwickia</taxon>
    </lineage>
</organism>
<feature type="transmembrane region" description="Helical" evidence="1">
    <location>
        <begin position="48"/>
        <end position="65"/>
    </location>
</feature>
<evidence type="ECO:0000313" key="3">
    <source>
        <dbReference type="Proteomes" id="UP000008495"/>
    </source>
</evidence>
<name>K6V9Q8_9MICO</name>
<keyword evidence="3" id="KW-1185">Reference proteome</keyword>
<feature type="transmembrane region" description="Helical" evidence="1">
    <location>
        <begin position="72"/>
        <end position="88"/>
    </location>
</feature>
<feature type="transmembrane region" description="Helical" evidence="1">
    <location>
        <begin position="94"/>
        <end position="110"/>
    </location>
</feature>
<accession>K6V9Q8</accession>
<gene>
    <name evidence="2" type="ORF">AUCHE_17_01840</name>
</gene>
<dbReference type="AlphaFoldDB" id="K6V9Q8"/>
<evidence type="ECO:0000313" key="2">
    <source>
        <dbReference type="EMBL" id="GAB78968.1"/>
    </source>
</evidence>
<dbReference type="STRING" id="100225.SAMN05421595_0184"/>
<protein>
    <submittedName>
        <fullName evidence="2">Uncharacterized protein</fullName>
    </submittedName>
</protein>
<dbReference type="RefSeq" id="WP_006503725.1">
    <property type="nucleotide sequence ID" value="NZ_BAGZ01000017.1"/>
</dbReference>
<feature type="transmembrane region" description="Helical" evidence="1">
    <location>
        <begin position="20"/>
        <end position="42"/>
    </location>
</feature>
<dbReference type="eggNOG" id="ENOG5032XAT">
    <property type="taxonomic scope" value="Bacteria"/>
</dbReference>
<dbReference type="EMBL" id="BAGZ01000017">
    <property type="protein sequence ID" value="GAB78968.1"/>
    <property type="molecule type" value="Genomic_DNA"/>
</dbReference>
<keyword evidence="1" id="KW-0812">Transmembrane</keyword>
<dbReference type="NCBIfam" id="TIGR02185">
    <property type="entry name" value="Trep_Strep"/>
    <property type="match status" value="1"/>
</dbReference>
<dbReference type="InterPro" id="IPR011733">
    <property type="entry name" value="CHP02185_IM"/>
</dbReference>
<comment type="caution">
    <text evidence="2">The sequence shown here is derived from an EMBL/GenBank/DDBJ whole genome shotgun (WGS) entry which is preliminary data.</text>
</comment>